<dbReference type="GO" id="GO:0032259">
    <property type="term" value="P:methylation"/>
    <property type="evidence" value="ECO:0007669"/>
    <property type="project" value="UniProtKB-KW"/>
</dbReference>
<dbReference type="Pfam" id="PF05175">
    <property type="entry name" value="MTS"/>
    <property type="match status" value="1"/>
</dbReference>
<name>S7XRA4_SPRLO</name>
<evidence type="ECO:0000259" key="5">
    <source>
        <dbReference type="Pfam" id="PF05175"/>
    </source>
</evidence>
<dbReference type="InterPro" id="IPR002052">
    <property type="entry name" value="DNA_methylase_N6_adenine_CS"/>
</dbReference>
<gene>
    <name evidence="6" type="ORF">SLOPH_1383</name>
</gene>
<dbReference type="Proteomes" id="UP000014978">
    <property type="component" value="Unassembled WGS sequence"/>
</dbReference>
<dbReference type="InterPro" id="IPR052190">
    <property type="entry name" value="Euk-Arch_PrmC-MTase"/>
</dbReference>
<feature type="domain" description="Methyltransferase small" evidence="5">
    <location>
        <begin position="29"/>
        <end position="101"/>
    </location>
</feature>
<keyword evidence="2 6" id="KW-0489">Methyltransferase</keyword>
<evidence type="ECO:0000256" key="2">
    <source>
        <dbReference type="ARBA" id="ARBA00022603"/>
    </source>
</evidence>
<sequence length="173" mass="20106">MDINDVYEPAEDTFTLSDVILFDISKISQNTIILELGCGSGYISDQIHKKNNKYFIISTDINKKALYATNNKNKIRCNLLDNINQKYIDCVIFNPPYLETYDSCAIYDGRKYGREIIDEFVDKLDVKLVYLLVIRFNRPSEVIENLNNKGYKVEVMKERKIQGETIIILKCIK</sequence>
<dbReference type="InParanoid" id="S7XRA4"/>
<proteinExistence type="inferred from homology"/>
<dbReference type="VEuPathDB" id="MicrosporidiaDB:SLOPH_1383"/>
<evidence type="ECO:0000313" key="6">
    <source>
        <dbReference type="EMBL" id="EPR78498.1"/>
    </source>
</evidence>
<dbReference type="Gene3D" id="3.40.50.150">
    <property type="entry name" value="Vaccinia Virus protein VP39"/>
    <property type="match status" value="1"/>
</dbReference>
<dbReference type="GO" id="GO:0008276">
    <property type="term" value="F:protein methyltransferase activity"/>
    <property type="evidence" value="ECO:0007669"/>
    <property type="project" value="TreeGrafter"/>
</dbReference>
<dbReference type="STRING" id="1358809.S7XRA4"/>
<protein>
    <submittedName>
        <fullName evidence="6">N6 adenine specific DNA methylase</fullName>
    </submittedName>
</protein>
<dbReference type="EMBL" id="ATCN01000744">
    <property type="protein sequence ID" value="EPR78498.1"/>
    <property type="molecule type" value="Genomic_DNA"/>
</dbReference>
<dbReference type="SUPFAM" id="SSF53335">
    <property type="entry name" value="S-adenosyl-L-methionine-dependent methyltransferases"/>
    <property type="match status" value="1"/>
</dbReference>
<dbReference type="OrthoDB" id="406152at2759"/>
<evidence type="ECO:0000256" key="3">
    <source>
        <dbReference type="ARBA" id="ARBA00022679"/>
    </source>
</evidence>
<dbReference type="InterPro" id="IPR029063">
    <property type="entry name" value="SAM-dependent_MTases_sf"/>
</dbReference>
<dbReference type="GO" id="GO:0035657">
    <property type="term" value="C:eRF1 methyltransferase complex"/>
    <property type="evidence" value="ECO:0007669"/>
    <property type="project" value="TreeGrafter"/>
</dbReference>
<dbReference type="GO" id="GO:0003676">
    <property type="term" value="F:nucleic acid binding"/>
    <property type="evidence" value="ECO:0007669"/>
    <property type="project" value="InterPro"/>
</dbReference>
<dbReference type="PANTHER" id="PTHR45875:SF1">
    <property type="entry name" value="METHYLTRANSFERASE N6AMT1"/>
    <property type="match status" value="1"/>
</dbReference>
<keyword evidence="4" id="KW-0949">S-adenosyl-L-methionine</keyword>
<accession>S7XRA4</accession>
<dbReference type="OMA" id="CDAIQSN"/>
<dbReference type="PROSITE" id="PS00092">
    <property type="entry name" value="N6_MTASE"/>
    <property type="match status" value="1"/>
</dbReference>
<organism evidence="6 7">
    <name type="scientific">Spraguea lophii (strain 42_110)</name>
    <name type="common">Microsporidian parasite</name>
    <dbReference type="NCBI Taxonomy" id="1358809"/>
    <lineage>
        <taxon>Eukaryota</taxon>
        <taxon>Fungi</taxon>
        <taxon>Fungi incertae sedis</taxon>
        <taxon>Microsporidia</taxon>
        <taxon>Spragueidae</taxon>
        <taxon>Spraguea</taxon>
    </lineage>
</organism>
<dbReference type="AlphaFoldDB" id="S7XRA4"/>
<dbReference type="HOGENOM" id="CLU_018398_6_2_1"/>
<evidence type="ECO:0000313" key="7">
    <source>
        <dbReference type="Proteomes" id="UP000014978"/>
    </source>
</evidence>
<evidence type="ECO:0000256" key="4">
    <source>
        <dbReference type="ARBA" id="ARBA00022691"/>
    </source>
</evidence>
<keyword evidence="3" id="KW-0808">Transferase</keyword>
<dbReference type="PANTHER" id="PTHR45875">
    <property type="entry name" value="METHYLTRANSFERASE N6AMT1"/>
    <property type="match status" value="1"/>
</dbReference>
<reference evidence="7" key="1">
    <citation type="journal article" date="2013" name="PLoS Genet.">
        <title>The genome of Spraguea lophii and the basis of host-microsporidian interactions.</title>
        <authorList>
            <person name="Campbell S.E."/>
            <person name="Williams T.A."/>
            <person name="Yousuf A."/>
            <person name="Soanes D.M."/>
            <person name="Paszkiewicz K.H."/>
            <person name="Williams B.A.P."/>
        </authorList>
    </citation>
    <scope>NUCLEOTIDE SEQUENCE [LARGE SCALE GENOMIC DNA]</scope>
    <source>
        <strain evidence="7">42_110</strain>
    </source>
</reference>
<comment type="similarity">
    <text evidence="1">Belongs to the eukaryotic/archaeal PrmC-related family.</text>
</comment>
<evidence type="ECO:0000256" key="1">
    <source>
        <dbReference type="ARBA" id="ARBA00006149"/>
    </source>
</evidence>
<dbReference type="InterPro" id="IPR007848">
    <property type="entry name" value="Small_mtfrase_dom"/>
</dbReference>
<dbReference type="GO" id="GO:0008757">
    <property type="term" value="F:S-adenosylmethionine-dependent methyltransferase activity"/>
    <property type="evidence" value="ECO:0007669"/>
    <property type="project" value="TreeGrafter"/>
</dbReference>
<dbReference type="FunCoup" id="S7XRA4">
    <property type="interactions" value="50"/>
</dbReference>
<keyword evidence="7" id="KW-1185">Reference proteome</keyword>
<comment type="caution">
    <text evidence="6">The sequence shown here is derived from an EMBL/GenBank/DDBJ whole genome shotgun (WGS) entry which is preliminary data.</text>
</comment>